<evidence type="ECO:0000313" key="3">
    <source>
        <dbReference type="Proteomes" id="UP000887458"/>
    </source>
</evidence>
<dbReference type="EMBL" id="NJHN03000017">
    <property type="protein sequence ID" value="KAH9425781.1"/>
    <property type="molecule type" value="Genomic_DNA"/>
</dbReference>
<comment type="caution">
    <text evidence="2">The sequence shown here is derived from an EMBL/GenBank/DDBJ whole genome shotgun (WGS) entry which is preliminary data.</text>
</comment>
<protein>
    <submittedName>
        <fullName evidence="2">Uncharacterized protein</fullName>
    </submittedName>
</protein>
<keyword evidence="3" id="KW-1185">Reference proteome</keyword>
<evidence type="ECO:0000256" key="1">
    <source>
        <dbReference type="SAM" id="MobiDB-lite"/>
    </source>
</evidence>
<name>A0ABQ8JT44_DERPT</name>
<feature type="region of interest" description="Disordered" evidence="1">
    <location>
        <begin position="1"/>
        <end position="22"/>
    </location>
</feature>
<accession>A0ABQ8JT44</accession>
<dbReference type="Proteomes" id="UP000887458">
    <property type="component" value="Unassembled WGS sequence"/>
</dbReference>
<gene>
    <name evidence="2" type="ORF">DERP_004999</name>
</gene>
<sequence length="63" mass="7820">MENEIKFDYNHNNNDNNCPNHYKNTTQSVIQLWKERMELILHYHNRKQQQQKNQNSNYAHDFV</sequence>
<proteinExistence type="predicted"/>
<evidence type="ECO:0000313" key="2">
    <source>
        <dbReference type="EMBL" id="KAH9425781.1"/>
    </source>
</evidence>
<feature type="compositionally biased region" description="Low complexity" evidence="1">
    <location>
        <begin position="10"/>
        <end position="22"/>
    </location>
</feature>
<reference evidence="2 3" key="1">
    <citation type="journal article" date="2018" name="J. Allergy Clin. Immunol.">
        <title>High-quality assembly of Dermatophagoides pteronyssinus genome and transcriptome reveals a wide range of novel allergens.</title>
        <authorList>
            <person name="Liu X.Y."/>
            <person name="Yang K.Y."/>
            <person name="Wang M.Q."/>
            <person name="Kwok J.S."/>
            <person name="Zeng X."/>
            <person name="Yang Z."/>
            <person name="Xiao X.J."/>
            <person name="Lau C.P."/>
            <person name="Li Y."/>
            <person name="Huang Z.M."/>
            <person name="Ba J.G."/>
            <person name="Yim A.K."/>
            <person name="Ouyang C.Y."/>
            <person name="Ngai S.M."/>
            <person name="Chan T.F."/>
            <person name="Leung E.L."/>
            <person name="Liu L."/>
            <person name="Liu Z.G."/>
            <person name="Tsui S.K."/>
        </authorList>
    </citation>
    <scope>NUCLEOTIDE SEQUENCE [LARGE SCALE GENOMIC DNA]</scope>
    <source>
        <strain evidence="2">Derp</strain>
    </source>
</reference>
<reference evidence="2 3" key="2">
    <citation type="journal article" date="2022" name="Mol. Biol. Evol.">
        <title>Comparative Genomics Reveals Insights into the Divergent Evolution of Astigmatic Mites and Household Pest Adaptations.</title>
        <authorList>
            <person name="Xiong Q."/>
            <person name="Wan A.T."/>
            <person name="Liu X."/>
            <person name="Fung C.S."/>
            <person name="Xiao X."/>
            <person name="Malainual N."/>
            <person name="Hou J."/>
            <person name="Wang L."/>
            <person name="Wang M."/>
            <person name="Yang K.Y."/>
            <person name="Cui Y."/>
            <person name="Leung E.L."/>
            <person name="Nong W."/>
            <person name="Shin S.K."/>
            <person name="Au S.W."/>
            <person name="Jeong K.Y."/>
            <person name="Chew F.T."/>
            <person name="Hui J.H."/>
            <person name="Leung T.F."/>
            <person name="Tungtrongchitr A."/>
            <person name="Zhong N."/>
            <person name="Liu Z."/>
            <person name="Tsui S.K."/>
        </authorList>
    </citation>
    <scope>NUCLEOTIDE SEQUENCE [LARGE SCALE GENOMIC DNA]</scope>
    <source>
        <strain evidence="2">Derp</strain>
    </source>
</reference>
<organism evidence="2 3">
    <name type="scientific">Dermatophagoides pteronyssinus</name>
    <name type="common">European house dust mite</name>
    <dbReference type="NCBI Taxonomy" id="6956"/>
    <lineage>
        <taxon>Eukaryota</taxon>
        <taxon>Metazoa</taxon>
        <taxon>Ecdysozoa</taxon>
        <taxon>Arthropoda</taxon>
        <taxon>Chelicerata</taxon>
        <taxon>Arachnida</taxon>
        <taxon>Acari</taxon>
        <taxon>Acariformes</taxon>
        <taxon>Sarcoptiformes</taxon>
        <taxon>Astigmata</taxon>
        <taxon>Psoroptidia</taxon>
        <taxon>Analgoidea</taxon>
        <taxon>Pyroglyphidae</taxon>
        <taxon>Dermatophagoidinae</taxon>
        <taxon>Dermatophagoides</taxon>
    </lineage>
</organism>